<organism evidence="2 3">
    <name type="scientific">Extremus antarcticus</name>
    <dbReference type="NCBI Taxonomy" id="702011"/>
    <lineage>
        <taxon>Eukaryota</taxon>
        <taxon>Fungi</taxon>
        <taxon>Dikarya</taxon>
        <taxon>Ascomycota</taxon>
        <taxon>Pezizomycotina</taxon>
        <taxon>Dothideomycetes</taxon>
        <taxon>Dothideomycetidae</taxon>
        <taxon>Mycosphaerellales</taxon>
        <taxon>Extremaceae</taxon>
        <taxon>Extremus</taxon>
    </lineage>
</organism>
<comment type="caution">
    <text evidence="2">The sequence shown here is derived from an EMBL/GenBank/DDBJ whole genome shotgun (WGS) entry which is preliminary data.</text>
</comment>
<gene>
    <name evidence="2" type="ORF">LTR09_009133</name>
</gene>
<evidence type="ECO:0000256" key="1">
    <source>
        <dbReference type="SAM" id="MobiDB-lite"/>
    </source>
</evidence>
<dbReference type="AlphaFoldDB" id="A0AAJ0D9T1"/>
<feature type="region of interest" description="Disordered" evidence="1">
    <location>
        <begin position="165"/>
        <end position="185"/>
    </location>
</feature>
<evidence type="ECO:0000313" key="2">
    <source>
        <dbReference type="EMBL" id="KAK3049711.1"/>
    </source>
</evidence>
<accession>A0AAJ0D9T1</accession>
<dbReference type="EMBL" id="JAWDJX010000038">
    <property type="protein sequence ID" value="KAK3049711.1"/>
    <property type="molecule type" value="Genomic_DNA"/>
</dbReference>
<sequence>MDHPEVGDLDALCGALGIHKVDFIHQASTWFDQIKHKFEGTRKELRSTMLLTINGEDGAARRWFQITVDGADVARFFSQVIAQIIDSIDAQVAQVDPGVTNCASTLILPGGFVEVPGAHQPVSSGALMRYHAHELRSLPIEETFGISQNDRLEDASQIHSDAVTFRKRPGRRSKPTPRPGRVETNEHDSLQYLLGRFIPFDARYDSTEPDVISSYVLWQMKYVGLHQRAFEIQVRWANRKMKKHEHMLETGSNGKTGTYRKGIEEWGAPVVKTLPDLASHGFVAKKQDKGEDRTEPFVGSKYHRKLEDRVQMVGQKKVEELCNNMFNPTPRENGL</sequence>
<name>A0AAJ0D9T1_9PEZI</name>
<evidence type="ECO:0000313" key="3">
    <source>
        <dbReference type="Proteomes" id="UP001271007"/>
    </source>
</evidence>
<protein>
    <submittedName>
        <fullName evidence="2">Uncharacterized protein</fullName>
    </submittedName>
</protein>
<proteinExistence type="predicted"/>
<dbReference type="Proteomes" id="UP001271007">
    <property type="component" value="Unassembled WGS sequence"/>
</dbReference>
<keyword evidence="3" id="KW-1185">Reference proteome</keyword>
<feature type="compositionally biased region" description="Basic residues" evidence="1">
    <location>
        <begin position="165"/>
        <end position="175"/>
    </location>
</feature>
<reference evidence="2" key="1">
    <citation type="submission" date="2023-04" db="EMBL/GenBank/DDBJ databases">
        <title>Black Yeasts Isolated from many extreme environments.</title>
        <authorList>
            <person name="Coleine C."/>
            <person name="Stajich J.E."/>
            <person name="Selbmann L."/>
        </authorList>
    </citation>
    <scope>NUCLEOTIDE SEQUENCE</scope>
    <source>
        <strain evidence="2">CCFEE 5312</strain>
    </source>
</reference>